<dbReference type="InterPro" id="IPR036927">
    <property type="entry name" value="Cyt_c_oxase-like_su1_sf"/>
</dbReference>
<name>A0A1G8I723_9RHOB</name>
<dbReference type="EMBL" id="FNEB01000001">
    <property type="protein sequence ID" value="SDI14748.1"/>
    <property type="molecule type" value="Genomic_DNA"/>
</dbReference>
<evidence type="ECO:0000313" key="2">
    <source>
        <dbReference type="EMBL" id="SDI14748.1"/>
    </source>
</evidence>
<accession>A0A1G8I723</accession>
<protein>
    <submittedName>
        <fullName evidence="2">Uncharacterized protein</fullName>
    </submittedName>
</protein>
<dbReference type="Gene3D" id="1.20.210.10">
    <property type="entry name" value="Cytochrome c oxidase-like, subunit I domain"/>
    <property type="match status" value="1"/>
</dbReference>
<dbReference type="OrthoDB" id="9808748at2"/>
<evidence type="ECO:0000313" key="3">
    <source>
        <dbReference type="Proteomes" id="UP000199340"/>
    </source>
</evidence>
<keyword evidence="1" id="KW-1133">Transmembrane helix</keyword>
<keyword evidence="1" id="KW-0472">Membrane</keyword>
<dbReference type="SUPFAM" id="SSF81442">
    <property type="entry name" value="Cytochrome c oxidase subunit I-like"/>
    <property type="match status" value="1"/>
</dbReference>
<evidence type="ECO:0000256" key="1">
    <source>
        <dbReference type="SAM" id="Phobius"/>
    </source>
</evidence>
<feature type="transmembrane region" description="Helical" evidence="1">
    <location>
        <begin position="39"/>
        <end position="58"/>
    </location>
</feature>
<proteinExistence type="predicted"/>
<gene>
    <name evidence="2" type="ORF">SAMN05421850_101797</name>
</gene>
<organism evidence="2 3">
    <name type="scientific">Lutimaribacter saemankumensis</name>
    <dbReference type="NCBI Taxonomy" id="490829"/>
    <lineage>
        <taxon>Bacteria</taxon>
        <taxon>Pseudomonadati</taxon>
        <taxon>Pseudomonadota</taxon>
        <taxon>Alphaproteobacteria</taxon>
        <taxon>Rhodobacterales</taxon>
        <taxon>Roseobacteraceae</taxon>
        <taxon>Lutimaribacter</taxon>
    </lineage>
</organism>
<dbReference type="Proteomes" id="UP000199340">
    <property type="component" value="Unassembled WGS sequence"/>
</dbReference>
<dbReference type="STRING" id="490829.SAMN05421850_101797"/>
<feature type="transmembrane region" description="Helical" evidence="1">
    <location>
        <begin position="70"/>
        <end position="90"/>
    </location>
</feature>
<sequence>MRPIANLFFLTGAIFALCGMVWGIQMSASHDHSLSPAHGHLNLIGFVSMSVFGAYYALSPGAAQSMLARVHYALVTASVLVLVPGIVLAIQGQTEVMAKIGSVLAVASMALFVLIVLRNRAGQTVTSSAQPAE</sequence>
<keyword evidence="1" id="KW-0812">Transmembrane</keyword>
<dbReference type="AlphaFoldDB" id="A0A1G8I723"/>
<dbReference type="RefSeq" id="WP_090026629.1">
    <property type="nucleotide sequence ID" value="NZ_FNEB01000001.1"/>
</dbReference>
<keyword evidence="3" id="KW-1185">Reference proteome</keyword>
<feature type="transmembrane region" description="Helical" evidence="1">
    <location>
        <begin position="96"/>
        <end position="117"/>
    </location>
</feature>
<reference evidence="2 3" key="1">
    <citation type="submission" date="2016-10" db="EMBL/GenBank/DDBJ databases">
        <authorList>
            <person name="de Groot N.N."/>
        </authorList>
    </citation>
    <scope>NUCLEOTIDE SEQUENCE [LARGE SCALE GENOMIC DNA]</scope>
    <source>
        <strain evidence="2 3">DSM 28010</strain>
    </source>
</reference>